<evidence type="ECO:0000256" key="5">
    <source>
        <dbReference type="ARBA" id="ARBA00022832"/>
    </source>
</evidence>
<proteinExistence type="inferred from homology"/>
<dbReference type="InterPro" id="IPR020616">
    <property type="entry name" value="Thiolase_N"/>
</dbReference>
<evidence type="ECO:0000256" key="6">
    <source>
        <dbReference type="ARBA" id="ARBA00022946"/>
    </source>
</evidence>
<keyword evidence="4 10" id="KW-0808">Transferase</keyword>
<evidence type="ECO:0000313" key="14">
    <source>
        <dbReference type="Proteomes" id="UP001184230"/>
    </source>
</evidence>
<evidence type="ECO:0000313" key="13">
    <source>
        <dbReference type="EMBL" id="MDR6537750.1"/>
    </source>
</evidence>
<name>A0ABU1NIA3_9BURK</name>
<protein>
    <submittedName>
        <fullName evidence="13">Acetyl-CoA C-acetyltransferase</fullName>
        <ecNumber evidence="13">2.3.1.9</ecNumber>
    </submittedName>
</protein>
<dbReference type="InterPro" id="IPR020613">
    <property type="entry name" value="Thiolase_CS"/>
</dbReference>
<dbReference type="PANTHER" id="PTHR43853">
    <property type="entry name" value="3-KETOACYL-COA THIOLASE, PEROXISOMAL"/>
    <property type="match status" value="1"/>
</dbReference>
<dbReference type="Pfam" id="PF00108">
    <property type="entry name" value="Thiolase_N"/>
    <property type="match status" value="1"/>
</dbReference>
<dbReference type="PANTHER" id="PTHR43853:SF8">
    <property type="entry name" value="3-KETOACYL-COA THIOLASE, PEROXISOMAL"/>
    <property type="match status" value="1"/>
</dbReference>
<feature type="domain" description="Thiolase C-terminal" evidence="12">
    <location>
        <begin position="268"/>
        <end position="389"/>
    </location>
</feature>
<dbReference type="InterPro" id="IPR020615">
    <property type="entry name" value="Thiolase_acyl_enz_int_AS"/>
</dbReference>
<dbReference type="Proteomes" id="UP001184230">
    <property type="component" value="Unassembled WGS sequence"/>
</dbReference>
<dbReference type="EMBL" id="JAVDRF010000007">
    <property type="protein sequence ID" value="MDR6537750.1"/>
    <property type="molecule type" value="Genomic_DNA"/>
</dbReference>
<dbReference type="PROSITE" id="PS00737">
    <property type="entry name" value="THIOLASE_2"/>
    <property type="match status" value="1"/>
</dbReference>
<evidence type="ECO:0000256" key="7">
    <source>
        <dbReference type="ARBA" id="ARBA00023098"/>
    </source>
</evidence>
<dbReference type="CDD" id="cd00751">
    <property type="entry name" value="thiolase"/>
    <property type="match status" value="1"/>
</dbReference>
<comment type="subcellular location">
    <subcellularLocation>
        <location evidence="1">Peroxisome</location>
    </subcellularLocation>
</comment>
<keyword evidence="8" id="KW-0576">Peroxisome</keyword>
<dbReference type="EC" id="2.3.1.9" evidence="13"/>
<dbReference type="GO" id="GO:0003985">
    <property type="term" value="F:acetyl-CoA C-acetyltransferase activity"/>
    <property type="evidence" value="ECO:0007669"/>
    <property type="project" value="UniProtKB-EC"/>
</dbReference>
<keyword evidence="9 10" id="KW-0012">Acyltransferase</keyword>
<dbReference type="InterPro" id="IPR002155">
    <property type="entry name" value="Thiolase"/>
</dbReference>
<evidence type="ECO:0000259" key="12">
    <source>
        <dbReference type="Pfam" id="PF02803"/>
    </source>
</evidence>
<dbReference type="Gene3D" id="3.40.47.10">
    <property type="match status" value="2"/>
</dbReference>
<dbReference type="RefSeq" id="WP_309903911.1">
    <property type="nucleotide sequence ID" value="NZ_JAVDRF010000007.1"/>
</dbReference>
<keyword evidence="6" id="KW-0809">Transit peptide</keyword>
<evidence type="ECO:0000259" key="11">
    <source>
        <dbReference type="Pfam" id="PF00108"/>
    </source>
</evidence>
<evidence type="ECO:0000256" key="3">
    <source>
        <dbReference type="ARBA" id="ARBA00010982"/>
    </source>
</evidence>
<evidence type="ECO:0000256" key="8">
    <source>
        <dbReference type="ARBA" id="ARBA00023140"/>
    </source>
</evidence>
<dbReference type="NCBIfam" id="NF005494">
    <property type="entry name" value="PRK07108.1"/>
    <property type="match status" value="1"/>
</dbReference>
<sequence length="391" mass="40862">MTRAVIVSTARTPLAKSWKGAFNMTHGATLGGHAVQHAVARAGIDAAEVDDVIMGCANPEGATGANIARQIALRAGLPITTSGMTINRFCSSGLQTIATAAQRIVAGEGEVYVAGGVESISCVQNEMNKHMLADPWLVKHKPEIYWNMLQTAEQVAKRYDIGRDAMDEYGAASQQKAAAALEKGLFKDEIAPITVVAGVADPVLGLRTKEVTVENDEGIRAGTTKEGISGIRPAIPGGLISAGNASQFSDGGGACVVMEETYAEKKGLKPLGRFLGFAVAGCEPDEMGIGPVFAIPKVLKRLGLKIDDIDLWELNEAFAVQVIYCRDKLGIPGDRLNVNGGAIAVGHPYGVSGQRLTGHALIEGKRRGAKKVVVTMCIGGGMGAAGVFEVL</sequence>
<evidence type="ECO:0000256" key="4">
    <source>
        <dbReference type="ARBA" id="ARBA00022679"/>
    </source>
</evidence>
<comment type="caution">
    <text evidence="13">The sequence shown here is derived from an EMBL/GenBank/DDBJ whole genome shotgun (WGS) entry which is preliminary data.</text>
</comment>
<organism evidence="13 14">
    <name type="scientific">Variovorax soli</name>
    <dbReference type="NCBI Taxonomy" id="376815"/>
    <lineage>
        <taxon>Bacteria</taxon>
        <taxon>Pseudomonadati</taxon>
        <taxon>Pseudomonadota</taxon>
        <taxon>Betaproteobacteria</taxon>
        <taxon>Burkholderiales</taxon>
        <taxon>Comamonadaceae</taxon>
        <taxon>Variovorax</taxon>
    </lineage>
</organism>
<feature type="domain" description="Thiolase N-terminal" evidence="11">
    <location>
        <begin position="5"/>
        <end position="260"/>
    </location>
</feature>
<dbReference type="SUPFAM" id="SSF53901">
    <property type="entry name" value="Thiolase-like"/>
    <property type="match status" value="2"/>
</dbReference>
<dbReference type="InterPro" id="IPR050215">
    <property type="entry name" value="Thiolase-like_sf_Thiolase"/>
</dbReference>
<comment type="pathway">
    <text evidence="2">Lipid metabolism.</text>
</comment>
<keyword evidence="5" id="KW-0276">Fatty acid metabolism</keyword>
<comment type="similarity">
    <text evidence="3 10">Belongs to the thiolase-like superfamily. Thiolase family.</text>
</comment>
<evidence type="ECO:0000256" key="1">
    <source>
        <dbReference type="ARBA" id="ARBA00004275"/>
    </source>
</evidence>
<evidence type="ECO:0000256" key="9">
    <source>
        <dbReference type="ARBA" id="ARBA00023315"/>
    </source>
</evidence>
<evidence type="ECO:0000256" key="2">
    <source>
        <dbReference type="ARBA" id="ARBA00005189"/>
    </source>
</evidence>
<dbReference type="InterPro" id="IPR016039">
    <property type="entry name" value="Thiolase-like"/>
</dbReference>
<gene>
    <name evidence="13" type="ORF">J2739_003531</name>
</gene>
<reference evidence="13 14" key="1">
    <citation type="submission" date="2023-07" db="EMBL/GenBank/DDBJ databases">
        <title>Sorghum-associated microbial communities from plants grown in Nebraska, USA.</title>
        <authorList>
            <person name="Schachtman D."/>
        </authorList>
    </citation>
    <scope>NUCLEOTIDE SEQUENCE [LARGE SCALE GENOMIC DNA]</scope>
    <source>
        <strain evidence="13 14">DS1781</strain>
    </source>
</reference>
<accession>A0ABU1NIA3</accession>
<dbReference type="NCBIfam" id="TIGR01930">
    <property type="entry name" value="AcCoA-C-Actrans"/>
    <property type="match status" value="1"/>
</dbReference>
<dbReference type="PROSITE" id="PS00098">
    <property type="entry name" value="THIOLASE_1"/>
    <property type="match status" value="1"/>
</dbReference>
<keyword evidence="7" id="KW-0443">Lipid metabolism</keyword>
<dbReference type="Pfam" id="PF02803">
    <property type="entry name" value="Thiolase_C"/>
    <property type="match status" value="1"/>
</dbReference>
<dbReference type="InterPro" id="IPR020617">
    <property type="entry name" value="Thiolase_C"/>
</dbReference>
<dbReference type="PIRSF" id="PIRSF000429">
    <property type="entry name" value="Ac-CoA_Ac_transf"/>
    <property type="match status" value="1"/>
</dbReference>
<evidence type="ECO:0000256" key="10">
    <source>
        <dbReference type="RuleBase" id="RU003557"/>
    </source>
</evidence>
<keyword evidence="14" id="KW-1185">Reference proteome</keyword>